<accession>A0A9D3XHN4</accession>
<evidence type="ECO:0000313" key="2">
    <source>
        <dbReference type="Proteomes" id="UP000827986"/>
    </source>
</evidence>
<evidence type="ECO:0000313" key="1">
    <source>
        <dbReference type="EMBL" id="KAH1181659.1"/>
    </source>
</evidence>
<comment type="caution">
    <text evidence="1">The sequence shown here is derived from an EMBL/GenBank/DDBJ whole genome shotgun (WGS) entry which is preliminary data.</text>
</comment>
<organism evidence="1 2">
    <name type="scientific">Mauremys mutica</name>
    <name type="common">yellowpond turtle</name>
    <dbReference type="NCBI Taxonomy" id="74926"/>
    <lineage>
        <taxon>Eukaryota</taxon>
        <taxon>Metazoa</taxon>
        <taxon>Chordata</taxon>
        <taxon>Craniata</taxon>
        <taxon>Vertebrata</taxon>
        <taxon>Euteleostomi</taxon>
        <taxon>Archelosauria</taxon>
        <taxon>Testudinata</taxon>
        <taxon>Testudines</taxon>
        <taxon>Cryptodira</taxon>
        <taxon>Durocryptodira</taxon>
        <taxon>Testudinoidea</taxon>
        <taxon>Geoemydidae</taxon>
        <taxon>Geoemydinae</taxon>
        <taxon>Mauremys</taxon>
    </lineage>
</organism>
<dbReference type="AlphaFoldDB" id="A0A9D3XHN4"/>
<reference evidence="1" key="1">
    <citation type="submission" date="2021-09" db="EMBL/GenBank/DDBJ databases">
        <title>The genome of Mauremys mutica provides insights into the evolution of semi-aquatic lifestyle.</title>
        <authorList>
            <person name="Gong S."/>
            <person name="Gao Y."/>
        </authorList>
    </citation>
    <scope>NUCLEOTIDE SEQUENCE</scope>
    <source>
        <strain evidence="1">MM-2020</strain>
        <tissue evidence="1">Muscle</tissue>
    </source>
</reference>
<dbReference type="Proteomes" id="UP000827986">
    <property type="component" value="Unassembled WGS sequence"/>
</dbReference>
<protein>
    <submittedName>
        <fullName evidence="1">Uncharacterized protein</fullName>
    </submittedName>
</protein>
<name>A0A9D3XHN4_9SAUR</name>
<proteinExistence type="predicted"/>
<sequence>MRCSFPLRPMFGRTFRHKSHVQALMRLSGQRACQTLVNAVCYSTSLESCSARFQGKLFSTFPRKARQTCRSEKRAHNFQQCLSLSGILTGSFFSTRCPAQYFLSPAHVSLPSLLAED</sequence>
<gene>
    <name evidence="1" type="ORF">KIL84_005385</name>
</gene>
<keyword evidence="2" id="KW-1185">Reference proteome</keyword>
<dbReference type="EMBL" id="JAHDVG010000468">
    <property type="protein sequence ID" value="KAH1181659.1"/>
    <property type="molecule type" value="Genomic_DNA"/>
</dbReference>